<dbReference type="PANTHER" id="PTHR16560">
    <property type="entry name" value="ALPHA-2-MACROGLOBULIN RECEPTOR-ASSOCIATED PROTEIN"/>
    <property type="match status" value="1"/>
</dbReference>
<evidence type="ECO:0000313" key="3">
    <source>
        <dbReference type="Proteomes" id="UP000440578"/>
    </source>
</evidence>
<protein>
    <submittedName>
        <fullName evidence="2">Alpha-2-macroglobulin receptor-associated protein</fullName>
    </submittedName>
</protein>
<dbReference type="PANTHER" id="PTHR16560:SF2">
    <property type="entry name" value="ALPHA-2-MACROGLOBULIN RECEPTOR-ASSOCIATED PROTEIN"/>
    <property type="match status" value="1"/>
</dbReference>
<reference evidence="2 3" key="1">
    <citation type="submission" date="2019-07" db="EMBL/GenBank/DDBJ databases">
        <title>Draft genome assembly of a fouling barnacle, Amphibalanus amphitrite (Darwin, 1854): The first reference genome for Thecostraca.</title>
        <authorList>
            <person name="Kim W."/>
        </authorList>
    </citation>
    <scope>NUCLEOTIDE SEQUENCE [LARGE SCALE GENOMIC DNA]</scope>
    <source>
        <strain evidence="2">SNU_AA5</strain>
        <tissue evidence="2">Soma without cirri and trophi</tissue>
    </source>
</reference>
<dbReference type="Gene3D" id="1.20.81.10">
    <property type="entry name" value="RAP domain"/>
    <property type="match status" value="1"/>
</dbReference>
<dbReference type="InterPro" id="IPR010483">
    <property type="entry name" value="Alpha_2_MRAP_C"/>
</dbReference>
<comment type="caution">
    <text evidence="2">The sequence shown here is derived from an EMBL/GenBank/DDBJ whole genome shotgun (WGS) entry which is preliminary data.</text>
</comment>
<evidence type="ECO:0000259" key="1">
    <source>
        <dbReference type="Pfam" id="PF06401"/>
    </source>
</evidence>
<dbReference type="AlphaFoldDB" id="A0A6A4X7I4"/>
<dbReference type="GO" id="GO:0008201">
    <property type="term" value="F:heparin binding"/>
    <property type="evidence" value="ECO:0007669"/>
    <property type="project" value="InterPro"/>
</dbReference>
<keyword evidence="3" id="KW-1185">Reference proteome</keyword>
<dbReference type="Proteomes" id="UP000440578">
    <property type="component" value="Unassembled WGS sequence"/>
</dbReference>
<name>A0A6A4X7I4_AMPAM</name>
<gene>
    <name evidence="2" type="primary">Lrpap1_0</name>
    <name evidence="2" type="ORF">FJT64_001990</name>
</gene>
<proteinExistence type="predicted"/>
<keyword evidence="2" id="KW-0675">Receptor</keyword>
<feature type="domain" description="Alpha-2-macroglobulin RAP C-terminal" evidence="1">
    <location>
        <begin position="1"/>
        <end position="55"/>
    </location>
</feature>
<dbReference type="GO" id="GO:0050750">
    <property type="term" value="F:low-density lipoprotein particle receptor binding"/>
    <property type="evidence" value="ECO:0007669"/>
    <property type="project" value="InterPro"/>
</dbReference>
<dbReference type="OrthoDB" id="5817428at2759"/>
<dbReference type="GO" id="GO:0048259">
    <property type="term" value="P:regulation of receptor-mediated endocytosis"/>
    <property type="evidence" value="ECO:0007669"/>
    <property type="project" value="TreeGrafter"/>
</dbReference>
<dbReference type="SUPFAM" id="SSF47045">
    <property type="entry name" value="RAP domain-like"/>
    <property type="match status" value="1"/>
</dbReference>
<dbReference type="InterPro" id="IPR038003">
    <property type="entry name" value="A2-macroglobuin_RAP"/>
</dbReference>
<dbReference type="GO" id="GO:0005783">
    <property type="term" value="C:endoplasmic reticulum"/>
    <property type="evidence" value="ECO:0007669"/>
    <property type="project" value="InterPro"/>
</dbReference>
<organism evidence="2 3">
    <name type="scientific">Amphibalanus amphitrite</name>
    <name type="common">Striped barnacle</name>
    <name type="synonym">Balanus amphitrite</name>
    <dbReference type="NCBI Taxonomy" id="1232801"/>
    <lineage>
        <taxon>Eukaryota</taxon>
        <taxon>Metazoa</taxon>
        <taxon>Ecdysozoa</taxon>
        <taxon>Arthropoda</taxon>
        <taxon>Crustacea</taxon>
        <taxon>Multicrustacea</taxon>
        <taxon>Cirripedia</taxon>
        <taxon>Thoracica</taxon>
        <taxon>Thoracicalcarea</taxon>
        <taxon>Balanomorpha</taxon>
        <taxon>Balanoidea</taxon>
        <taxon>Balanidae</taxon>
        <taxon>Amphibalaninae</taxon>
        <taxon>Amphibalanus</taxon>
    </lineage>
</organism>
<dbReference type="EMBL" id="VIIS01000314">
    <property type="protein sequence ID" value="KAF0310361.1"/>
    <property type="molecule type" value="Genomic_DNA"/>
</dbReference>
<evidence type="ECO:0000313" key="2">
    <source>
        <dbReference type="EMBL" id="KAF0310361.1"/>
    </source>
</evidence>
<accession>A0A6A4X7I4</accession>
<dbReference type="Pfam" id="PF06401">
    <property type="entry name" value="Alpha-2-MRAP_C"/>
    <property type="match status" value="1"/>
</dbReference>
<dbReference type="GO" id="GO:0048019">
    <property type="term" value="F:receptor antagonist activity"/>
    <property type="evidence" value="ECO:0007669"/>
    <property type="project" value="InterPro"/>
</dbReference>
<dbReference type="InterPro" id="IPR036744">
    <property type="entry name" value="RAP_sf"/>
</dbReference>
<sequence>MEPKVDGLWQMARKGDFTAEELESLWTELKHYEQRLQKLRHVQMDMLSKDGRHRHTDDDDLPDKTGMYPWNWCRLVWAAPGRV</sequence>